<evidence type="ECO:0000313" key="2">
    <source>
        <dbReference type="EMBL" id="OEK06565.1"/>
    </source>
</evidence>
<evidence type="ECO:0000256" key="1">
    <source>
        <dbReference type="SAM" id="Phobius"/>
    </source>
</evidence>
<keyword evidence="3" id="KW-1185">Reference proteome</keyword>
<sequence length="76" mass="8767">MRLNKSKSLYVSVLMTFLLIAFIDYQDSKSDQLTYSLHPVQKTEVLVASNATENINQKQQLNETDHNYSSLMLPCR</sequence>
<keyword evidence="1" id="KW-1133">Transmembrane helix</keyword>
<evidence type="ECO:0000313" key="3">
    <source>
        <dbReference type="Proteomes" id="UP000095552"/>
    </source>
</evidence>
<dbReference type="Proteomes" id="UP000095552">
    <property type="component" value="Unassembled WGS sequence"/>
</dbReference>
<reference evidence="2" key="1">
    <citation type="submission" date="2016-08" db="EMBL/GenBank/DDBJ databases">
        <title>Draft genome of Fabibacter sp. strain SK-8.</title>
        <authorList>
            <person name="Wong S.-K."/>
            <person name="Hamasaki K."/>
            <person name="Yoshizawa S."/>
        </authorList>
    </citation>
    <scope>NUCLEOTIDE SEQUENCE [LARGE SCALE GENOMIC DNA]</scope>
    <source>
        <strain evidence="2">SK-8</strain>
    </source>
</reference>
<accession>A0A1E5T5A6</accession>
<keyword evidence="1" id="KW-0812">Transmembrane</keyword>
<dbReference type="STRING" id="1563681.BFP71_02520"/>
<dbReference type="AlphaFoldDB" id="A0A1E5T5A6"/>
<dbReference type="RefSeq" id="WP_069833877.1">
    <property type="nucleotide sequence ID" value="NZ_MDGQ01000003.1"/>
</dbReference>
<name>A0A1E5T5A6_9BACT</name>
<protein>
    <submittedName>
        <fullName evidence="2">Uncharacterized protein</fullName>
    </submittedName>
</protein>
<gene>
    <name evidence="2" type="ORF">BFP71_02520</name>
</gene>
<keyword evidence="1" id="KW-0472">Membrane</keyword>
<dbReference type="EMBL" id="MDGQ01000003">
    <property type="protein sequence ID" value="OEK06565.1"/>
    <property type="molecule type" value="Genomic_DNA"/>
</dbReference>
<proteinExistence type="predicted"/>
<comment type="caution">
    <text evidence="2">The sequence shown here is derived from an EMBL/GenBank/DDBJ whole genome shotgun (WGS) entry which is preliminary data.</text>
</comment>
<organism evidence="2 3">
    <name type="scientific">Roseivirga misakiensis</name>
    <dbReference type="NCBI Taxonomy" id="1563681"/>
    <lineage>
        <taxon>Bacteria</taxon>
        <taxon>Pseudomonadati</taxon>
        <taxon>Bacteroidota</taxon>
        <taxon>Cytophagia</taxon>
        <taxon>Cytophagales</taxon>
        <taxon>Roseivirgaceae</taxon>
        <taxon>Roseivirga</taxon>
    </lineage>
</organism>
<feature type="transmembrane region" description="Helical" evidence="1">
    <location>
        <begin position="7"/>
        <end position="25"/>
    </location>
</feature>